<keyword evidence="3" id="KW-1133">Transmembrane helix</keyword>
<evidence type="ECO:0000259" key="5">
    <source>
        <dbReference type="Pfam" id="PF04116"/>
    </source>
</evidence>
<organism evidence="6 7">
    <name type="scientific">Methylocystis borbori</name>
    <dbReference type="NCBI Taxonomy" id="3118750"/>
    <lineage>
        <taxon>Bacteria</taxon>
        <taxon>Pseudomonadati</taxon>
        <taxon>Pseudomonadota</taxon>
        <taxon>Alphaproteobacteria</taxon>
        <taxon>Hyphomicrobiales</taxon>
        <taxon>Methylocystaceae</taxon>
        <taxon>Methylocystis</taxon>
    </lineage>
</organism>
<keyword evidence="7" id="KW-1185">Reference proteome</keyword>
<evidence type="ECO:0000313" key="7">
    <source>
        <dbReference type="Proteomes" id="UP001350748"/>
    </source>
</evidence>
<dbReference type="InterPro" id="IPR006694">
    <property type="entry name" value="Fatty_acid_hydroxylase"/>
</dbReference>
<keyword evidence="4" id="KW-0472">Membrane</keyword>
<evidence type="ECO:0000256" key="1">
    <source>
        <dbReference type="ARBA" id="ARBA00004370"/>
    </source>
</evidence>
<dbReference type="InterPro" id="IPR050307">
    <property type="entry name" value="Sterol_Desaturase_Related"/>
</dbReference>
<comment type="caution">
    <text evidence="6">The sequence shown here is derived from an EMBL/GenBank/DDBJ whole genome shotgun (WGS) entry which is preliminary data.</text>
</comment>
<comment type="subcellular location">
    <subcellularLocation>
        <location evidence="1">Membrane</location>
    </subcellularLocation>
</comment>
<evidence type="ECO:0000256" key="2">
    <source>
        <dbReference type="ARBA" id="ARBA00022692"/>
    </source>
</evidence>
<sequence>MAAYHGFGLWFEWLDRSGSAARFKVRPAEHRSYFELLPRVLANQTFVLLPAMAGMEALGLAYVGPAHLSAAAVIFGFAGLTVGHDVVQYVAHRLILHEPATLRLFGHHIHHTTRASRAISACYMSAPDFFFEIVCPYLIPLALIGGGGSNVLFHSVVVAAGAFGGLYEHSGYDFSVDLRKAGGWREQIGKLLSSEAHRAHHSYGNVSFSDGFGSSNICDTIFGTRWDLAAKARER</sequence>
<keyword evidence="2" id="KW-0812">Transmembrane</keyword>
<dbReference type="PANTHER" id="PTHR11863">
    <property type="entry name" value="STEROL DESATURASE"/>
    <property type="match status" value="1"/>
</dbReference>
<dbReference type="RefSeq" id="WP_332082663.1">
    <property type="nucleotide sequence ID" value="NZ_JAZHYN010000049.1"/>
</dbReference>
<evidence type="ECO:0000256" key="4">
    <source>
        <dbReference type="ARBA" id="ARBA00023136"/>
    </source>
</evidence>
<gene>
    <name evidence="6" type="ORF">V3H18_13845</name>
</gene>
<reference evidence="6 7" key="1">
    <citation type="submission" date="2024-02" db="EMBL/GenBank/DDBJ databases">
        <authorList>
            <person name="Grouzdev D."/>
        </authorList>
    </citation>
    <scope>NUCLEOTIDE SEQUENCE [LARGE SCALE GENOMIC DNA]</scope>
    <source>
        <strain evidence="6 7">9N</strain>
    </source>
</reference>
<evidence type="ECO:0000313" key="6">
    <source>
        <dbReference type="EMBL" id="MEF3367618.1"/>
    </source>
</evidence>
<name>A0ABU7XJQ5_9HYPH</name>
<evidence type="ECO:0000256" key="3">
    <source>
        <dbReference type="ARBA" id="ARBA00022989"/>
    </source>
</evidence>
<accession>A0ABU7XJQ5</accession>
<protein>
    <submittedName>
        <fullName evidence="6">Sterol desaturase family protein</fullName>
    </submittedName>
</protein>
<proteinExistence type="predicted"/>
<dbReference type="Pfam" id="PF04116">
    <property type="entry name" value="FA_hydroxylase"/>
    <property type="match status" value="1"/>
</dbReference>
<feature type="domain" description="Fatty acid hydroxylase" evidence="5">
    <location>
        <begin position="80"/>
        <end position="224"/>
    </location>
</feature>
<dbReference type="Proteomes" id="UP001350748">
    <property type="component" value="Unassembled WGS sequence"/>
</dbReference>
<dbReference type="EMBL" id="JAZHYN010000049">
    <property type="protein sequence ID" value="MEF3367618.1"/>
    <property type="molecule type" value="Genomic_DNA"/>
</dbReference>